<sequence length="96" mass="9908">MATRVLAVRPRLIPVLSASVPVSSRPSAVSSSSSSSRRPVRVVWDELRSLDVAVCGSCTESSASSGSGKVDAWADAHICDAELVALLALVSSQRAA</sequence>
<dbReference type="AlphaFoldDB" id="A0A239AL15"/>
<gene>
    <name evidence="1" type="ORF">SAMN06265355_10950</name>
</gene>
<accession>A0A239AL15</accession>
<name>A0A239AL15_9ACTN</name>
<dbReference type="Proteomes" id="UP000198420">
    <property type="component" value="Unassembled WGS sequence"/>
</dbReference>
<reference evidence="2" key="1">
    <citation type="submission" date="2017-06" db="EMBL/GenBank/DDBJ databases">
        <authorList>
            <person name="Varghese N."/>
            <person name="Submissions S."/>
        </authorList>
    </citation>
    <scope>NUCLEOTIDE SEQUENCE [LARGE SCALE GENOMIC DNA]</scope>
    <source>
        <strain evidence="2">DSM 44485</strain>
    </source>
</reference>
<protein>
    <submittedName>
        <fullName evidence="1">Uncharacterized protein</fullName>
    </submittedName>
</protein>
<evidence type="ECO:0000313" key="1">
    <source>
        <dbReference type="EMBL" id="SNR96239.1"/>
    </source>
</evidence>
<proteinExistence type="predicted"/>
<dbReference type="EMBL" id="FZNP01000009">
    <property type="protein sequence ID" value="SNR96239.1"/>
    <property type="molecule type" value="Genomic_DNA"/>
</dbReference>
<keyword evidence="2" id="KW-1185">Reference proteome</keyword>
<evidence type="ECO:0000313" key="2">
    <source>
        <dbReference type="Proteomes" id="UP000198420"/>
    </source>
</evidence>
<organism evidence="1 2">
    <name type="scientific">Actinomadura mexicana</name>
    <dbReference type="NCBI Taxonomy" id="134959"/>
    <lineage>
        <taxon>Bacteria</taxon>
        <taxon>Bacillati</taxon>
        <taxon>Actinomycetota</taxon>
        <taxon>Actinomycetes</taxon>
        <taxon>Streptosporangiales</taxon>
        <taxon>Thermomonosporaceae</taxon>
        <taxon>Actinomadura</taxon>
    </lineage>
</organism>